<dbReference type="Proteomes" id="UP000234562">
    <property type="component" value="Plasmid pFAM8105"/>
</dbReference>
<protein>
    <submittedName>
        <fullName evidence="1">Uncharacterized protein</fullName>
    </submittedName>
</protein>
<geneLocation type="plasmid" evidence="2">
    <name>pfam8105</name>
</geneLocation>
<gene>
    <name evidence="1" type="ORF">Lh8105_11245</name>
</gene>
<name>A0AAU8XXD6_LACHE</name>
<sequence>MFTDQEYNSIDDKAYSVSGHKFKTYDLKNNKGVTYNLGTNKQWVIIDQSRNDTNGFKAYAVAPIGKDNKPDCNNVVVSFAGTDGASSTNDVLTDIETIGLGRNKYIEPKVNQNIMKIAKWTSSPALVALSVSFQDADGQYHKSIVGEDELNVFVGWQITRAKLITRWDDNE</sequence>
<evidence type="ECO:0000313" key="2">
    <source>
        <dbReference type="Proteomes" id="UP000234562"/>
    </source>
</evidence>
<reference evidence="2" key="1">
    <citation type="submission" date="2016-05" db="EMBL/GenBank/DDBJ databases">
        <title>Genome sequence of Lactobacillus helveticus FAM8105.</title>
        <authorList>
            <person name="Ahrens C."/>
            <person name="Schmid M."/>
        </authorList>
    </citation>
    <scope>NUCLEOTIDE SEQUENCE [LARGE SCALE GENOMIC DNA]</scope>
    <source>
        <strain evidence="2">FAM8105</strain>
        <plasmid evidence="2">pfam8105</plasmid>
    </source>
</reference>
<evidence type="ECO:0000313" key="1">
    <source>
        <dbReference type="EMBL" id="AUI75315.1"/>
    </source>
</evidence>
<dbReference type="AlphaFoldDB" id="A0AAU8XXD6"/>
<keyword evidence="1" id="KW-0614">Plasmid</keyword>
<proteinExistence type="predicted"/>
<dbReference type="EMBL" id="CP015497">
    <property type="protein sequence ID" value="AUI75315.1"/>
    <property type="molecule type" value="Genomic_DNA"/>
</dbReference>
<dbReference type="RefSeq" id="WP_023192328.1">
    <property type="nucleotide sequence ID" value="NZ_CP015497.1"/>
</dbReference>
<accession>A0AAU8XXD6</accession>
<organism evidence="1 2">
    <name type="scientific">Lactobacillus helveticus</name>
    <name type="common">Lactobacillus suntoryeus</name>
    <dbReference type="NCBI Taxonomy" id="1587"/>
    <lineage>
        <taxon>Bacteria</taxon>
        <taxon>Bacillati</taxon>
        <taxon>Bacillota</taxon>
        <taxon>Bacilli</taxon>
        <taxon>Lactobacillales</taxon>
        <taxon>Lactobacillaceae</taxon>
        <taxon>Lactobacillus</taxon>
    </lineage>
</organism>